<feature type="domain" description="Asn/Gln amidotransferase" evidence="7">
    <location>
        <begin position="1"/>
        <end position="61"/>
    </location>
</feature>
<comment type="catalytic activity">
    <reaction evidence="5">
        <text>L-aspartyl-tRNA(Asn) + L-glutamine + ATP + H2O = L-asparaginyl-tRNA(Asn) + L-glutamate + ADP + phosphate + 2 H(+)</text>
        <dbReference type="Rhea" id="RHEA:14513"/>
        <dbReference type="Rhea" id="RHEA-COMP:9674"/>
        <dbReference type="Rhea" id="RHEA-COMP:9677"/>
        <dbReference type="ChEBI" id="CHEBI:15377"/>
        <dbReference type="ChEBI" id="CHEBI:15378"/>
        <dbReference type="ChEBI" id="CHEBI:29985"/>
        <dbReference type="ChEBI" id="CHEBI:30616"/>
        <dbReference type="ChEBI" id="CHEBI:43474"/>
        <dbReference type="ChEBI" id="CHEBI:58359"/>
        <dbReference type="ChEBI" id="CHEBI:78515"/>
        <dbReference type="ChEBI" id="CHEBI:78516"/>
        <dbReference type="ChEBI" id="CHEBI:456216"/>
    </reaction>
</comment>
<dbReference type="Proteomes" id="UP000015105">
    <property type="component" value="Chromosome 6D"/>
</dbReference>
<dbReference type="AlphaFoldDB" id="A0A453N814"/>
<dbReference type="GO" id="GO:0050567">
    <property type="term" value="F:glutaminyl-tRNA synthase (glutamine-hydrolyzing) activity"/>
    <property type="evidence" value="ECO:0007669"/>
    <property type="project" value="TreeGrafter"/>
</dbReference>
<dbReference type="FunFam" id="1.10.10.410:FF:000001">
    <property type="entry name" value="Aspartyl/glutamyl-tRNA(Asn/Gln) amidotransferase subunit B"/>
    <property type="match status" value="1"/>
</dbReference>
<sequence>IADPAAIEAMVDQVLTDNPKQLEQYRAGKTKLQGYFAGQVMKASKGKASPVLLNKILGEKLKGSC</sequence>
<evidence type="ECO:0000313" key="9">
    <source>
        <dbReference type="Proteomes" id="UP000015105"/>
    </source>
</evidence>
<keyword evidence="4" id="KW-0648">Protein biosynthesis</keyword>
<dbReference type="InterPro" id="IPR018027">
    <property type="entry name" value="Asn/Gln_amidotransferase"/>
</dbReference>
<dbReference type="GO" id="GO:0006412">
    <property type="term" value="P:translation"/>
    <property type="evidence" value="ECO:0007669"/>
    <property type="project" value="UniProtKB-KW"/>
</dbReference>
<evidence type="ECO:0000256" key="5">
    <source>
        <dbReference type="ARBA" id="ARBA00047380"/>
    </source>
</evidence>
<keyword evidence="3" id="KW-0067">ATP-binding</keyword>
<organism evidence="8 9">
    <name type="scientific">Aegilops tauschii subsp. strangulata</name>
    <name type="common">Goatgrass</name>
    <dbReference type="NCBI Taxonomy" id="200361"/>
    <lineage>
        <taxon>Eukaryota</taxon>
        <taxon>Viridiplantae</taxon>
        <taxon>Streptophyta</taxon>
        <taxon>Embryophyta</taxon>
        <taxon>Tracheophyta</taxon>
        <taxon>Spermatophyta</taxon>
        <taxon>Magnoliopsida</taxon>
        <taxon>Liliopsida</taxon>
        <taxon>Poales</taxon>
        <taxon>Poaceae</taxon>
        <taxon>BOP clade</taxon>
        <taxon>Pooideae</taxon>
        <taxon>Triticodae</taxon>
        <taxon>Triticeae</taxon>
        <taxon>Triticinae</taxon>
        <taxon>Aegilops</taxon>
    </lineage>
</organism>
<dbReference type="EnsemblPlants" id="AET6Gv20268200.8">
    <property type="protein sequence ID" value="AET6Gv20268200.8"/>
    <property type="gene ID" value="AET6Gv20268200"/>
</dbReference>
<evidence type="ECO:0000259" key="7">
    <source>
        <dbReference type="Pfam" id="PF02637"/>
    </source>
</evidence>
<evidence type="ECO:0000256" key="2">
    <source>
        <dbReference type="ARBA" id="ARBA00022741"/>
    </source>
</evidence>
<dbReference type="SUPFAM" id="SSF89095">
    <property type="entry name" value="GatB/YqeY motif"/>
    <property type="match status" value="1"/>
</dbReference>
<evidence type="ECO:0000256" key="3">
    <source>
        <dbReference type="ARBA" id="ARBA00022840"/>
    </source>
</evidence>
<reference evidence="8" key="5">
    <citation type="journal article" date="2021" name="G3 (Bethesda)">
        <title>Aegilops tauschii genome assembly Aet v5.0 features greater sequence contiguity and improved annotation.</title>
        <authorList>
            <person name="Wang L."/>
            <person name="Zhu T."/>
            <person name="Rodriguez J.C."/>
            <person name="Deal K.R."/>
            <person name="Dubcovsky J."/>
            <person name="McGuire P.E."/>
            <person name="Lux T."/>
            <person name="Spannagl M."/>
            <person name="Mayer K.F.X."/>
            <person name="Baldrich P."/>
            <person name="Meyers B.C."/>
            <person name="Huo N."/>
            <person name="Gu Y.Q."/>
            <person name="Zhou H."/>
            <person name="Devos K.M."/>
            <person name="Bennetzen J.L."/>
            <person name="Unver T."/>
            <person name="Budak H."/>
            <person name="Gulick P.J."/>
            <person name="Galiba G."/>
            <person name="Kalapos B."/>
            <person name="Nelson D.R."/>
            <person name="Li P."/>
            <person name="You F.M."/>
            <person name="Luo M.C."/>
            <person name="Dvorak J."/>
        </authorList>
    </citation>
    <scope>NUCLEOTIDE SEQUENCE [LARGE SCALE GENOMIC DNA]</scope>
    <source>
        <strain evidence="8">cv. AL8/78</strain>
    </source>
</reference>
<comment type="catalytic activity">
    <reaction evidence="6">
        <text>L-glutamyl-tRNA(Gln) + L-glutamine + ATP + H2O = L-glutaminyl-tRNA(Gln) + L-glutamate + ADP + phosphate + H(+)</text>
        <dbReference type="Rhea" id="RHEA:17521"/>
        <dbReference type="Rhea" id="RHEA-COMP:9681"/>
        <dbReference type="Rhea" id="RHEA-COMP:9684"/>
        <dbReference type="ChEBI" id="CHEBI:15377"/>
        <dbReference type="ChEBI" id="CHEBI:15378"/>
        <dbReference type="ChEBI" id="CHEBI:29985"/>
        <dbReference type="ChEBI" id="CHEBI:30616"/>
        <dbReference type="ChEBI" id="CHEBI:43474"/>
        <dbReference type="ChEBI" id="CHEBI:58359"/>
        <dbReference type="ChEBI" id="CHEBI:78520"/>
        <dbReference type="ChEBI" id="CHEBI:78521"/>
        <dbReference type="ChEBI" id="CHEBI:456216"/>
    </reaction>
</comment>
<dbReference type="Gene3D" id="1.10.10.410">
    <property type="match status" value="1"/>
</dbReference>
<dbReference type="GO" id="GO:0070681">
    <property type="term" value="P:glutaminyl-tRNAGln biosynthesis via transamidation"/>
    <property type="evidence" value="ECO:0007669"/>
    <property type="project" value="TreeGrafter"/>
</dbReference>
<keyword evidence="9" id="KW-1185">Reference proteome</keyword>
<evidence type="ECO:0000313" key="8">
    <source>
        <dbReference type="EnsemblPlants" id="AET6Gv20268200.8"/>
    </source>
</evidence>
<dbReference type="GO" id="GO:0005524">
    <property type="term" value="F:ATP binding"/>
    <property type="evidence" value="ECO:0007669"/>
    <property type="project" value="UniProtKB-KW"/>
</dbReference>
<keyword evidence="2" id="KW-0547">Nucleotide-binding</keyword>
<dbReference type="Pfam" id="PF02637">
    <property type="entry name" value="GatB_Yqey"/>
    <property type="match status" value="1"/>
</dbReference>
<proteinExistence type="predicted"/>
<dbReference type="InterPro" id="IPR003789">
    <property type="entry name" value="Asn/Gln_tRNA_amidoTrase-B-like"/>
</dbReference>
<evidence type="ECO:0000256" key="6">
    <source>
        <dbReference type="ARBA" id="ARBA00047913"/>
    </source>
</evidence>
<evidence type="ECO:0000256" key="1">
    <source>
        <dbReference type="ARBA" id="ARBA00022598"/>
    </source>
</evidence>
<protein>
    <submittedName>
        <fullName evidence="8">Glutamyl-tRNA amidotransferase subunit B</fullName>
    </submittedName>
</protein>
<dbReference type="PANTHER" id="PTHR11659">
    <property type="entry name" value="GLUTAMYL-TRNA GLN AMIDOTRANSFERASE SUBUNIT B MITOCHONDRIAL AND PROKARYOTIC PET112-RELATED"/>
    <property type="match status" value="1"/>
</dbReference>
<dbReference type="InterPro" id="IPR017959">
    <property type="entry name" value="Asn/Gln-tRNA_amidoTrfase_suB/E"/>
</dbReference>
<evidence type="ECO:0000256" key="4">
    <source>
        <dbReference type="ARBA" id="ARBA00022917"/>
    </source>
</evidence>
<reference evidence="9" key="1">
    <citation type="journal article" date="2014" name="Science">
        <title>Ancient hybridizations among the ancestral genomes of bread wheat.</title>
        <authorList>
            <consortium name="International Wheat Genome Sequencing Consortium,"/>
            <person name="Marcussen T."/>
            <person name="Sandve S.R."/>
            <person name="Heier L."/>
            <person name="Spannagl M."/>
            <person name="Pfeifer M."/>
            <person name="Jakobsen K.S."/>
            <person name="Wulff B.B."/>
            <person name="Steuernagel B."/>
            <person name="Mayer K.F."/>
            <person name="Olsen O.A."/>
        </authorList>
    </citation>
    <scope>NUCLEOTIDE SEQUENCE [LARGE SCALE GENOMIC DNA]</scope>
    <source>
        <strain evidence="9">cv. AL8/78</strain>
    </source>
</reference>
<reference evidence="8" key="3">
    <citation type="journal article" date="2017" name="Nature">
        <title>Genome sequence of the progenitor of the wheat D genome Aegilops tauschii.</title>
        <authorList>
            <person name="Luo M.C."/>
            <person name="Gu Y.Q."/>
            <person name="Puiu D."/>
            <person name="Wang H."/>
            <person name="Twardziok S.O."/>
            <person name="Deal K.R."/>
            <person name="Huo N."/>
            <person name="Zhu T."/>
            <person name="Wang L."/>
            <person name="Wang Y."/>
            <person name="McGuire P.E."/>
            <person name="Liu S."/>
            <person name="Long H."/>
            <person name="Ramasamy R.K."/>
            <person name="Rodriguez J.C."/>
            <person name="Van S.L."/>
            <person name="Yuan L."/>
            <person name="Wang Z."/>
            <person name="Xia Z."/>
            <person name="Xiao L."/>
            <person name="Anderson O.D."/>
            <person name="Ouyang S."/>
            <person name="Liang Y."/>
            <person name="Zimin A.V."/>
            <person name="Pertea G."/>
            <person name="Qi P."/>
            <person name="Bennetzen J.L."/>
            <person name="Dai X."/>
            <person name="Dawson M.W."/>
            <person name="Muller H.G."/>
            <person name="Kugler K."/>
            <person name="Rivarola-Duarte L."/>
            <person name="Spannagl M."/>
            <person name="Mayer K.F.X."/>
            <person name="Lu F.H."/>
            <person name="Bevan M.W."/>
            <person name="Leroy P."/>
            <person name="Li P."/>
            <person name="You F.M."/>
            <person name="Sun Q."/>
            <person name="Liu Z."/>
            <person name="Lyons E."/>
            <person name="Wicker T."/>
            <person name="Salzberg S.L."/>
            <person name="Devos K.M."/>
            <person name="Dvorak J."/>
        </authorList>
    </citation>
    <scope>NUCLEOTIDE SEQUENCE [LARGE SCALE GENOMIC DNA]</scope>
    <source>
        <strain evidence="8">cv. AL8/78</strain>
    </source>
</reference>
<keyword evidence="1" id="KW-0436">Ligase</keyword>
<accession>A0A453N814</accession>
<reference evidence="9" key="2">
    <citation type="journal article" date="2017" name="Nat. Plants">
        <title>The Aegilops tauschii genome reveals multiple impacts of transposons.</title>
        <authorList>
            <person name="Zhao G."/>
            <person name="Zou C."/>
            <person name="Li K."/>
            <person name="Wang K."/>
            <person name="Li T."/>
            <person name="Gao L."/>
            <person name="Zhang X."/>
            <person name="Wang H."/>
            <person name="Yang Z."/>
            <person name="Liu X."/>
            <person name="Jiang W."/>
            <person name="Mao L."/>
            <person name="Kong X."/>
            <person name="Jiao Y."/>
            <person name="Jia J."/>
        </authorList>
    </citation>
    <scope>NUCLEOTIDE SEQUENCE [LARGE SCALE GENOMIC DNA]</scope>
    <source>
        <strain evidence="9">cv. AL8/78</strain>
    </source>
</reference>
<reference evidence="8" key="4">
    <citation type="submission" date="2019-03" db="UniProtKB">
        <authorList>
            <consortium name="EnsemblPlants"/>
        </authorList>
    </citation>
    <scope>IDENTIFICATION</scope>
</reference>
<dbReference type="Gramene" id="AET6Gv20268200.8">
    <property type="protein sequence ID" value="AET6Gv20268200.8"/>
    <property type="gene ID" value="AET6Gv20268200"/>
</dbReference>
<name>A0A453N814_AEGTS</name>
<dbReference type="InterPro" id="IPR023168">
    <property type="entry name" value="GatB_Yqey_C_2"/>
</dbReference>
<dbReference type="PANTHER" id="PTHR11659:SF3">
    <property type="entry name" value="GLUTAMYL-TRNA(GLN) AMIDOTRANSFERASE SUBUNIT B, CHLOROPLASTIC_MITOCHONDRIAL"/>
    <property type="match status" value="1"/>
</dbReference>